<name>G0WFG4_NAUDC</name>
<evidence type="ECO:0000313" key="17">
    <source>
        <dbReference type="Proteomes" id="UP000000689"/>
    </source>
</evidence>
<evidence type="ECO:0000256" key="10">
    <source>
        <dbReference type="ARBA" id="ARBA00047307"/>
    </source>
</evidence>
<feature type="domain" description="Protein kinase" evidence="15">
    <location>
        <begin position="31"/>
        <end position="293"/>
    </location>
</feature>
<dbReference type="GO" id="GO:0004683">
    <property type="term" value="F:calcium/calmodulin-dependent protein kinase activity"/>
    <property type="evidence" value="ECO:0007669"/>
    <property type="project" value="UniProtKB-EC"/>
</dbReference>
<dbReference type="InterPro" id="IPR000719">
    <property type="entry name" value="Prot_kinase_dom"/>
</dbReference>
<dbReference type="HOGENOM" id="CLU_000288_63_0_1"/>
<comment type="catalytic activity">
    <reaction evidence="10">
        <text>L-threonyl-[protein] + ATP = O-phospho-L-threonyl-[protein] + ADP + H(+)</text>
        <dbReference type="Rhea" id="RHEA:46608"/>
        <dbReference type="Rhea" id="RHEA-COMP:11060"/>
        <dbReference type="Rhea" id="RHEA-COMP:11605"/>
        <dbReference type="ChEBI" id="CHEBI:15378"/>
        <dbReference type="ChEBI" id="CHEBI:30013"/>
        <dbReference type="ChEBI" id="CHEBI:30616"/>
        <dbReference type="ChEBI" id="CHEBI:61977"/>
        <dbReference type="ChEBI" id="CHEBI:456216"/>
        <dbReference type="EC" id="2.7.11.17"/>
    </reaction>
</comment>
<evidence type="ECO:0000256" key="8">
    <source>
        <dbReference type="ARBA" id="ARBA00022840"/>
    </source>
</evidence>
<dbReference type="GeneID" id="11496056"/>
<sequence length="458" mass="51721">MKETEVEQPLELNSEIKDGKWPPSLVTKKDYEFGKTLGAGSFGIVRQAKRISSNEEVAVKILLKQALRENAIQLRMLYQELSILKKLHHRNIVEFKNWFETDDKLYIVTQLATGGELFDRIIMEGKFTEDDAVKIIVQILSAVEYIHSKNIVHRDLKPENLLYLTKEKDSQLVIADFGIAKELKSGEELIFKAAGSLGYVAPEVLTVNGHGKPCDIWSLGVITYTLLCGYSAFKAETVEGFLDECIANDQPVQFQKPYWDNISQSAKNFILKCLDLTPEQRPTATELLKEDWITTKLEYTSNLLPSFKKQFDARKRLRDAIEIVKLRNRVEKLKELYCIPDESDVELSSGTCTDPNDCVCMAMKNNLNISDNNHVRIPMCSQLTPEQKKRKSQLQQRNFAQIVRMATNNKEKIISARNSGANTPLSNSNSGSNSHLGEKKPANANADTGEVTNTSTQN</sequence>
<evidence type="ECO:0000256" key="3">
    <source>
        <dbReference type="ARBA" id="ARBA00022527"/>
    </source>
</evidence>
<evidence type="ECO:0000256" key="13">
    <source>
        <dbReference type="RuleBase" id="RU000304"/>
    </source>
</evidence>
<dbReference type="FunFam" id="1.10.510.10:FF:000449">
    <property type="entry name" value="Calcium/calmodulin-dependent protein kinase"/>
    <property type="match status" value="1"/>
</dbReference>
<dbReference type="Gene3D" id="3.30.200.20">
    <property type="entry name" value="Phosphorylase Kinase, domain 1"/>
    <property type="match status" value="1"/>
</dbReference>
<feature type="binding site" evidence="12">
    <location>
        <position position="60"/>
    </location>
    <ligand>
        <name>ATP</name>
        <dbReference type="ChEBI" id="CHEBI:30616"/>
    </ligand>
</feature>
<keyword evidence="8 12" id="KW-0067">ATP-binding</keyword>
<dbReference type="InterPro" id="IPR011009">
    <property type="entry name" value="Kinase-like_dom_sf"/>
</dbReference>
<keyword evidence="3 13" id="KW-0723">Serine/threonine-protein kinase</keyword>
<keyword evidence="4" id="KW-0597">Phosphoprotein</keyword>
<feature type="region of interest" description="Disordered" evidence="14">
    <location>
        <begin position="418"/>
        <end position="458"/>
    </location>
</feature>
<gene>
    <name evidence="16" type="primary">NDAI0H03520</name>
    <name evidence="16" type="ordered locus">NDAI_0H03520</name>
</gene>
<dbReference type="PROSITE" id="PS00108">
    <property type="entry name" value="PROTEIN_KINASE_ST"/>
    <property type="match status" value="1"/>
</dbReference>
<dbReference type="Pfam" id="PF00069">
    <property type="entry name" value="Pkinase"/>
    <property type="match status" value="1"/>
</dbReference>
<evidence type="ECO:0000256" key="2">
    <source>
        <dbReference type="ARBA" id="ARBA00012434"/>
    </source>
</evidence>
<dbReference type="Gene3D" id="1.10.510.10">
    <property type="entry name" value="Transferase(Phosphotransferase) domain 1"/>
    <property type="match status" value="1"/>
</dbReference>
<evidence type="ECO:0000256" key="4">
    <source>
        <dbReference type="ARBA" id="ARBA00022553"/>
    </source>
</evidence>
<dbReference type="KEGG" id="ndi:NDAI_0H03520"/>
<keyword evidence="7" id="KW-0418">Kinase</keyword>
<dbReference type="RefSeq" id="XP_003671768.1">
    <property type="nucleotide sequence ID" value="XM_003671720.1"/>
</dbReference>
<keyword evidence="6 12" id="KW-0547">Nucleotide-binding</keyword>
<dbReference type="PANTHER" id="PTHR24347">
    <property type="entry name" value="SERINE/THREONINE-PROTEIN KINASE"/>
    <property type="match status" value="1"/>
</dbReference>
<dbReference type="STRING" id="1071378.G0WFG4"/>
<evidence type="ECO:0000256" key="14">
    <source>
        <dbReference type="SAM" id="MobiDB-lite"/>
    </source>
</evidence>
<evidence type="ECO:0000256" key="12">
    <source>
        <dbReference type="PROSITE-ProRule" id="PRU10141"/>
    </source>
</evidence>
<accession>G0WFG4</accession>
<dbReference type="eggNOG" id="KOG0032">
    <property type="taxonomic scope" value="Eukaryota"/>
</dbReference>
<dbReference type="GO" id="GO:0005524">
    <property type="term" value="F:ATP binding"/>
    <property type="evidence" value="ECO:0007669"/>
    <property type="project" value="UniProtKB-UniRule"/>
</dbReference>
<dbReference type="OrthoDB" id="40902at2759"/>
<evidence type="ECO:0000313" key="16">
    <source>
        <dbReference type="EMBL" id="CCD26525.1"/>
    </source>
</evidence>
<keyword evidence="9" id="KW-0112">Calmodulin-binding</keyword>
<dbReference type="PROSITE" id="PS50011">
    <property type="entry name" value="PROTEIN_KINASE_DOM"/>
    <property type="match status" value="1"/>
</dbReference>
<dbReference type="GO" id="GO:0005516">
    <property type="term" value="F:calmodulin binding"/>
    <property type="evidence" value="ECO:0007669"/>
    <property type="project" value="UniProtKB-KW"/>
</dbReference>
<evidence type="ECO:0000256" key="9">
    <source>
        <dbReference type="ARBA" id="ARBA00022860"/>
    </source>
</evidence>
<dbReference type="InterPro" id="IPR008271">
    <property type="entry name" value="Ser/Thr_kinase_AS"/>
</dbReference>
<dbReference type="PROSITE" id="PS00107">
    <property type="entry name" value="PROTEIN_KINASE_ATP"/>
    <property type="match status" value="1"/>
</dbReference>
<dbReference type="SMART" id="SM00220">
    <property type="entry name" value="S_TKc"/>
    <property type="match status" value="1"/>
</dbReference>
<dbReference type="GO" id="GO:0005737">
    <property type="term" value="C:cytoplasm"/>
    <property type="evidence" value="ECO:0007669"/>
    <property type="project" value="EnsemblFungi"/>
</dbReference>
<dbReference type="SUPFAM" id="SSF56112">
    <property type="entry name" value="Protein kinase-like (PK-like)"/>
    <property type="match status" value="1"/>
</dbReference>
<evidence type="ECO:0000256" key="11">
    <source>
        <dbReference type="ARBA" id="ARBA00047430"/>
    </source>
</evidence>
<dbReference type="AlphaFoldDB" id="G0WFG4"/>
<protein>
    <recommendedName>
        <fullName evidence="2">calcium/calmodulin-dependent protein kinase</fullName>
        <ecNumber evidence="2">2.7.11.17</ecNumber>
    </recommendedName>
</protein>
<evidence type="ECO:0000256" key="7">
    <source>
        <dbReference type="ARBA" id="ARBA00022777"/>
    </source>
</evidence>
<keyword evidence="5" id="KW-0808">Transferase</keyword>
<dbReference type="EC" id="2.7.11.17" evidence="2"/>
<dbReference type="OMA" id="EMQHPHI"/>
<comment type="catalytic activity">
    <reaction evidence="11">
        <text>L-seryl-[protein] + ATP = O-phospho-L-seryl-[protein] + ADP + H(+)</text>
        <dbReference type="Rhea" id="RHEA:17989"/>
        <dbReference type="Rhea" id="RHEA-COMP:9863"/>
        <dbReference type="Rhea" id="RHEA-COMP:11604"/>
        <dbReference type="ChEBI" id="CHEBI:15378"/>
        <dbReference type="ChEBI" id="CHEBI:29999"/>
        <dbReference type="ChEBI" id="CHEBI:30616"/>
        <dbReference type="ChEBI" id="CHEBI:83421"/>
        <dbReference type="ChEBI" id="CHEBI:456216"/>
        <dbReference type="EC" id="2.7.11.17"/>
    </reaction>
</comment>
<proteinExistence type="inferred from homology"/>
<dbReference type="CDD" id="cd05117">
    <property type="entry name" value="STKc_CAMK"/>
    <property type="match status" value="1"/>
</dbReference>
<reference evidence="16 17" key="1">
    <citation type="journal article" date="2011" name="Proc. Natl. Acad. Sci. U.S.A.">
        <title>Evolutionary erosion of yeast sex chromosomes by mating-type switching accidents.</title>
        <authorList>
            <person name="Gordon J.L."/>
            <person name="Armisen D."/>
            <person name="Proux-Wera E."/>
            <person name="Oheigeartaigh S.S."/>
            <person name="Byrne K.P."/>
            <person name="Wolfe K.H."/>
        </authorList>
    </citation>
    <scope>NUCLEOTIDE SEQUENCE [LARGE SCALE GENOMIC DNA]</scope>
    <source>
        <strain evidence="17">ATCC 10597 / BCRC 20456 / CBS 421 / NBRC 0211 / NRRL Y-12639</strain>
    </source>
</reference>
<dbReference type="FunFam" id="3.30.200.20:FF:000042">
    <property type="entry name" value="Aurora kinase A"/>
    <property type="match status" value="1"/>
</dbReference>
<evidence type="ECO:0000256" key="6">
    <source>
        <dbReference type="ARBA" id="ARBA00022741"/>
    </source>
</evidence>
<evidence type="ECO:0000256" key="5">
    <source>
        <dbReference type="ARBA" id="ARBA00022679"/>
    </source>
</evidence>
<dbReference type="GO" id="GO:0007165">
    <property type="term" value="P:signal transduction"/>
    <property type="evidence" value="ECO:0007669"/>
    <property type="project" value="EnsemblFungi"/>
</dbReference>
<evidence type="ECO:0000256" key="1">
    <source>
        <dbReference type="ARBA" id="ARBA00005354"/>
    </source>
</evidence>
<dbReference type="Proteomes" id="UP000000689">
    <property type="component" value="Chromosome 8"/>
</dbReference>
<evidence type="ECO:0000259" key="15">
    <source>
        <dbReference type="PROSITE" id="PS50011"/>
    </source>
</evidence>
<comment type="similarity">
    <text evidence="1">Belongs to the protein kinase superfamily. CAMK Ser/Thr protein kinase family. CaMK subfamily.</text>
</comment>
<organism evidence="16 17">
    <name type="scientific">Naumovozyma dairenensis (strain ATCC 10597 / BCRC 20456 / CBS 421 / NBRC 0211 / NRRL Y-12639)</name>
    <name type="common">Saccharomyces dairenensis</name>
    <dbReference type="NCBI Taxonomy" id="1071378"/>
    <lineage>
        <taxon>Eukaryota</taxon>
        <taxon>Fungi</taxon>
        <taxon>Dikarya</taxon>
        <taxon>Ascomycota</taxon>
        <taxon>Saccharomycotina</taxon>
        <taxon>Saccharomycetes</taxon>
        <taxon>Saccharomycetales</taxon>
        <taxon>Saccharomycetaceae</taxon>
        <taxon>Naumovozyma</taxon>
    </lineage>
</organism>
<keyword evidence="17" id="KW-1185">Reference proteome</keyword>
<dbReference type="EMBL" id="HE580274">
    <property type="protein sequence ID" value="CCD26525.1"/>
    <property type="molecule type" value="Genomic_DNA"/>
</dbReference>
<dbReference type="InterPro" id="IPR017441">
    <property type="entry name" value="Protein_kinase_ATP_BS"/>
</dbReference>